<accession>A0A6A6Y1N7</accession>
<dbReference type="PANTHER" id="PTHR36057:SF1">
    <property type="entry name" value="LIPOPROTEIN LIPID ATTACHMENT SITE-LIKE PROTEIN, PUTATIVE (DUF1223)-RELATED"/>
    <property type="match status" value="1"/>
</dbReference>
<evidence type="ECO:0000313" key="1">
    <source>
        <dbReference type="EMBL" id="KAF2802731.1"/>
    </source>
</evidence>
<proteinExistence type="predicted"/>
<evidence type="ECO:0000313" key="3">
    <source>
        <dbReference type="RefSeq" id="XP_033569695.1"/>
    </source>
</evidence>
<sequence length="262" mass="28614">MASILRKIFRKKKNPPLKCEISLDGQPSLMESDPNHKHTAACFIDFTPLSVLELFQSQGCVSCPPALPKIQAAAAKDPNLLLLTYNVTYFNNSTGWTDTFASNQWDARQKAYVKKWGRDGLFTPQVIADGITDGTGAEEGDVYGIVEAARGSKGAMEWHITLDVSELGLRIDTDLQEAEVHDVLVIRYDPKLQTVKPKKGPNKGKKLKHVNQVMQVMKVGEWRGGNLDVVLPEMAGMMGDGLETVAVVQQGAGGPIVVAQKV</sequence>
<dbReference type="InterPro" id="IPR010634">
    <property type="entry name" value="DUF1223"/>
</dbReference>
<dbReference type="InterPro" id="IPR036249">
    <property type="entry name" value="Thioredoxin-like_sf"/>
</dbReference>
<dbReference type="Proteomes" id="UP000504636">
    <property type="component" value="Unplaced"/>
</dbReference>
<dbReference type="RefSeq" id="XP_033569695.1">
    <property type="nucleotide sequence ID" value="XM_033724627.1"/>
</dbReference>
<reference evidence="3" key="2">
    <citation type="submission" date="2020-04" db="EMBL/GenBank/DDBJ databases">
        <authorList>
            <consortium name="NCBI Genome Project"/>
        </authorList>
    </citation>
    <scope>NUCLEOTIDE SEQUENCE</scope>
    <source>
        <strain evidence="3">CBS 304.34</strain>
    </source>
</reference>
<dbReference type="AlphaFoldDB" id="A0A6A6Y1N7"/>
<gene>
    <name evidence="1 3" type="ORF">BDZ99DRAFT_512377</name>
</gene>
<dbReference type="SUPFAM" id="SSF52833">
    <property type="entry name" value="Thioredoxin-like"/>
    <property type="match status" value="1"/>
</dbReference>
<dbReference type="PANTHER" id="PTHR36057">
    <property type="match status" value="1"/>
</dbReference>
<dbReference type="GeneID" id="54465520"/>
<reference evidence="1 3" key="1">
    <citation type="journal article" date="2020" name="Stud. Mycol.">
        <title>101 Dothideomycetes genomes: a test case for predicting lifestyles and emergence of pathogens.</title>
        <authorList>
            <person name="Haridas S."/>
            <person name="Albert R."/>
            <person name="Binder M."/>
            <person name="Bloem J."/>
            <person name="Labutti K."/>
            <person name="Salamov A."/>
            <person name="Andreopoulos B."/>
            <person name="Baker S."/>
            <person name="Barry K."/>
            <person name="Bills G."/>
            <person name="Bluhm B."/>
            <person name="Cannon C."/>
            <person name="Castanera R."/>
            <person name="Culley D."/>
            <person name="Daum C."/>
            <person name="Ezra D."/>
            <person name="Gonzalez J."/>
            <person name="Henrissat B."/>
            <person name="Kuo A."/>
            <person name="Liang C."/>
            <person name="Lipzen A."/>
            <person name="Lutzoni F."/>
            <person name="Magnuson J."/>
            <person name="Mondo S."/>
            <person name="Nolan M."/>
            <person name="Ohm R."/>
            <person name="Pangilinan J."/>
            <person name="Park H.-J."/>
            <person name="Ramirez L."/>
            <person name="Alfaro M."/>
            <person name="Sun H."/>
            <person name="Tritt A."/>
            <person name="Yoshinaga Y."/>
            <person name="Zwiers L.-H."/>
            <person name="Turgeon B."/>
            <person name="Goodwin S."/>
            <person name="Spatafora J."/>
            <person name="Crous P."/>
            <person name="Grigoriev I."/>
        </authorList>
    </citation>
    <scope>NUCLEOTIDE SEQUENCE</scope>
    <source>
        <strain evidence="1 3">CBS 304.34</strain>
    </source>
</reference>
<evidence type="ECO:0000313" key="2">
    <source>
        <dbReference type="Proteomes" id="UP000504636"/>
    </source>
</evidence>
<dbReference type="Pfam" id="PF06764">
    <property type="entry name" value="DUF1223"/>
    <property type="match status" value="1"/>
</dbReference>
<name>A0A6A6Y1N7_9PEZI</name>
<protein>
    <submittedName>
        <fullName evidence="1 3">DUF1223-domain-containing protein</fullName>
    </submittedName>
</protein>
<dbReference type="OrthoDB" id="3889015at2759"/>
<keyword evidence="2" id="KW-1185">Reference proteome</keyword>
<reference evidence="3" key="3">
    <citation type="submission" date="2025-04" db="UniProtKB">
        <authorList>
            <consortium name="RefSeq"/>
        </authorList>
    </citation>
    <scope>IDENTIFICATION</scope>
    <source>
        <strain evidence="3">CBS 304.34</strain>
    </source>
</reference>
<organism evidence="1">
    <name type="scientific">Mytilinidion resinicola</name>
    <dbReference type="NCBI Taxonomy" id="574789"/>
    <lineage>
        <taxon>Eukaryota</taxon>
        <taxon>Fungi</taxon>
        <taxon>Dikarya</taxon>
        <taxon>Ascomycota</taxon>
        <taxon>Pezizomycotina</taxon>
        <taxon>Dothideomycetes</taxon>
        <taxon>Pleosporomycetidae</taxon>
        <taxon>Mytilinidiales</taxon>
        <taxon>Mytilinidiaceae</taxon>
        <taxon>Mytilinidion</taxon>
    </lineage>
</organism>
<dbReference type="EMBL" id="MU003721">
    <property type="protein sequence ID" value="KAF2802731.1"/>
    <property type="molecule type" value="Genomic_DNA"/>
</dbReference>